<reference evidence="6" key="3">
    <citation type="submission" date="2020-10" db="UniProtKB">
        <authorList>
            <consortium name="WormBaseParasite"/>
        </authorList>
    </citation>
    <scope>IDENTIFICATION</scope>
</reference>
<evidence type="ECO:0000259" key="3">
    <source>
        <dbReference type="Pfam" id="PF20920"/>
    </source>
</evidence>
<dbReference type="Proteomes" id="UP000492820">
    <property type="component" value="Unassembled WGS sequence"/>
</dbReference>
<gene>
    <name evidence="4" type="ORF">EgrG_000409700</name>
</gene>
<dbReference type="GO" id="GO:0042393">
    <property type="term" value="F:histone binding"/>
    <property type="evidence" value="ECO:0007669"/>
    <property type="project" value="InterPro"/>
</dbReference>
<feature type="domain" description="Daxx histone-binding" evidence="3">
    <location>
        <begin position="321"/>
        <end position="396"/>
    </location>
</feature>
<dbReference type="WBParaSite" id="EgrG_000409700">
    <property type="protein sequence ID" value="EgrG_000409700"/>
    <property type="gene ID" value="EgrG_000409700"/>
</dbReference>
<feature type="region of interest" description="Disordered" evidence="2">
    <location>
        <begin position="144"/>
        <end position="199"/>
    </location>
</feature>
<feature type="region of interest" description="Disordered" evidence="2">
    <location>
        <begin position="494"/>
        <end position="514"/>
    </location>
</feature>
<feature type="compositionally biased region" description="Low complexity" evidence="2">
    <location>
        <begin position="494"/>
        <end position="507"/>
    </location>
</feature>
<dbReference type="GO" id="GO:0003714">
    <property type="term" value="F:transcription corepressor activity"/>
    <property type="evidence" value="ECO:0007669"/>
    <property type="project" value="TreeGrafter"/>
</dbReference>
<accession>A0A068WZ19</accession>
<dbReference type="InterPro" id="IPR046378">
    <property type="entry name" value="DAXX_histone-bd"/>
</dbReference>
<evidence type="ECO:0000256" key="1">
    <source>
        <dbReference type="SAM" id="Coils"/>
    </source>
</evidence>
<dbReference type="GO" id="GO:0003713">
    <property type="term" value="F:transcription coactivator activity"/>
    <property type="evidence" value="ECO:0007669"/>
    <property type="project" value="TreeGrafter"/>
</dbReference>
<dbReference type="Pfam" id="PF20920">
    <property type="entry name" value="DAXX_hist_bd"/>
    <property type="match status" value="1"/>
</dbReference>
<proteinExistence type="predicted"/>
<dbReference type="PANTHER" id="PTHR12766">
    <property type="entry name" value="DEATH DOMAIN-ASSOCIATED PROTEIN 6 DAXX"/>
    <property type="match status" value="1"/>
</dbReference>
<name>A0A068WZ19_ECHGR</name>
<feature type="coiled-coil region" evidence="1">
    <location>
        <begin position="202"/>
        <end position="232"/>
    </location>
</feature>
<dbReference type="GO" id="GO:0016605">
    <property type="term" value="C:PML body"/>
    <property type="evidence" value="ECO:0007669"/>
    <property type="project" value="TreeGrafter"/>
</dbReference>
<dbReference type="AlphaFoldDB" id="A0A068WZ19"/>
<dbReference type="EMBL" id="LK028594">
    <property type="protein sequence ID" value="CDS23759.1"/>
    <property type="molecule type" value="Genomic_DNA"/>
</dbReference>
<dbReference type="GO" id="GO:0042981">
    <property type="term" value="P:regulation of apoptotic process"/>
    <property type="evidence" value="ECO:0007669"/>
    <property type="project" value="TreeGrafter"/>
</dbReference>
<evidence type="ECO:0000313" key="4">
    <source>
        <dbReference type="EMBL" id="CDS23759.1"/>
    </source>
</evidence>
<dbReference type="GO" id="GO:0006334">
    <property type="term" value="P:nucleosome assembly"/>
    <property type="evidence" value="ECO:0007669"/>
    <property type="project" value="TreeGrafter"/>
</dbReference>
<sequence length="597" mass="68462">MDVWDGFIDQLRPLLRRNDKAVIRKLTRKFFATSLEFQSSVHTVELLKRYIDRIRASPFQIYIILLELKRKFANNESFTNENCLQTDRGRYYFRKSPPLSDTIDLSVSSQDIPKRRVNFITLTEPNPSDPIRHRCSEKTRPSEIITHGKPKRPRIDESGTPLDESAEASTIPKPKLVNSNGKRGPLTQREMESPSPSSHLKLQILQRRMEILSRMIRQLEEAEMDVTELGQEESAYLRLDSLKREHLALWRQFCRLRGISRHAGSLSRLPFRYSGSRFAVINQAVERQVNASHVFPDYADIHKVVEESSIRENLGLRQVPASTIATLAREIFTDVGAILKHRREREFRHDFGCHLTDEQADADEDPALHSAELRRRLLENRRIATSKIESVIAKYSRLQESQENREASRLCENKDSHAATVDLDAVEFVDVVEEPARLPSSEPCSSFSQSEEIPMPISSPDAIIESPVFMDDLDLDVEEHLPQTQVEMEVEVPPVECPSTPTSTITISDDEDEDEPQVVFRGYPPPPKDFPAMQTLMSGDRMSLQLSYGGCLVISRSQRHVLQPIPTMEMIRQQCQQQCQRLLSRPPRSAMGSFIRR</sequence>
<protein>
    <submittedName>
        <fullName evidence="4 6">Daxx protein</fullName>
    </submittedName>
</protein>
<dbReference type="PANTHER" id="PTHR12766:SF7">
    <property type="entry name" value="DEATH DOMAIN-ASSOCIATED PROTEIN 6"/>
    <property type="match status" value="1"/>
</dbReference>
<evidence type="ECO:0000313" key="5">
    <source>
        <dbReference type="Proteomes" id="UP000492820"/>
    </source>
</evidence>
<evidence type="ECO:0000256" key="2">
    <source>
        <dbReference type="SAM" id="MobiDB-lite"/>
    </source>
</evidence>
<keyword evidence="1" id="KW-0175">Coiled coil</keyword>
<dbReference type="Gene3D" id="1.20.58.2170">
    <property type="match status" value="1"/>
</dbReference>
<dbReference type="InterPro" id="IPR046426">
    <property type="entry name" value="DAXX_histone-bd_sf"/>
</dbReference>
<evidence type="ECO:0000313" key="6">
    <source>
        <dbReference type="WBParaSite" id="EgrG_000409700"/>
    </source>
</evidence>
<dbReference type="GO" id="GO:0050681">
    <property type="term" value="F:nuclear androgen receptor binding"/>
    <property type="evidence" value="ECO:0007669"/>
    <property type="project" value="TreeGrafter"/>
</dbReference>
<organism evidence="4">
    <name type="scientific">Echinococcus granulosus</name>
    <name type="common">Hydatid tapeworm</name>
    <dbReference type="NCBI Taxonomy" id="6210"/>
    <lineage>
        <taxon>Eukaryota</taxon>
        <taxon>Metazoa</taxon>
        <taxon>Spiralia</taxon>
        <taxon>Lophotrochozoa</taxon>
        <taxon>Platyhelminthes</taxon>
        <taxon>Cestoda</taxon>
        <taxon>Eucestoda</taxon>
        <taxon>Cyclophyllidea</taxon>
        <taxon>Taeniidae</taxon>
        <taxon>Echinococcus</taxon>
        <taxon>Echinococcus granulosus group</taxon>
    </lineage>
</organism>
<dbReference type="OrthoDB" id="270584at2759"/>
<reference evidence="4 5" key="1">
    <citation type="journal article" date="2013" name="Nature">
        <title>The genomes of four tapeworm species reveal adaptations to parasitism.</title>
        <authorList>
            <person name="Tsai I.J."/>
            <person name="Zarowiecki M."/>
            <person name="Holroyd N."/>
            <person name="Garciarrubio A."/>
            <person name="Sanchez-Flores A."/>
            <person name="Brooks K.L."/>
            <person name="Tracey A."/>
            <person name="Bobes R.J."/>
            <person name="Fragoso G."/>
            <person name="Sciutto E."/>
            <person name="Aslett M."/>
            <person name="Beasley H."/>
            <person name="Bennett H.M."/>
            <person name="Cai J."/>
            <person name="Camicia F."/>
            <person name="Clark R."/>
            <person name="Cucher M."/>
            <person name="De Silva N."/>
            <person name="Day T.A."/>
            <person name="Deplazes P."/>
            <person name="Estrada K."/>
            <person name="Fernandez C."/>
            <person name="Holland P.W."/>
            <person name="Hou J."/>
            <person name="Hu S."/>
            <person name="Huckvale T."/>
            <person name="Hung S.S."/>
            <person name="Kamenetzky L."/>
            <person name="Keane J.A."/>
            <person name="Kiss F."/>
            <person name="Koziol U."/>
            <person name="Lambert O."/>
            <person name="Liu K."/>
            <person name="Luo X."/>
            <person name="Luo Y."/>
            <person name="Macchiaroli N."/>
            <person name="Nichol S."/>
            <person name="Paps J."/>
            <person name="Parkinson J."/>
            <person name="Pouchkina-Stantcheva N."/>
            <person name="Riddiford N."/>
            <person name="Rosenzvit M."/>
            <person name="Salinas G."/>
            <person name="Wasmuth J.D."/>
            <person name="Zamanian M."/>
            <person name="Zheng Y."/>
            <person name="Cai X."/>
            <person name="Soberon X."/>
            <person name="Olson P.D."/>
            <person name="Laclette J.P."/>
            <person name="Brehm K."/>
            <person name="Berriman M."/>
            <person name="Garciarrubio A."/>
            <person name="Bobes R.J."/>
            <person name="Fragoso G."/>
            <person name="Sanchez-Flores A."/>
            <person name="Estrada K."/>
            <person name="Cevallos M.A."/>
            <person name="Morett E."/>
            <person name="Gonzalez V."/>
            <person name="Portillo T."/>
            <person name="Ochoa-Leyva A."/>
            <person name="Jose M.V."/>
            <person name="Sciutto E."/>
            <person name="Landa A."/>
            <person name="Jimenez L."/>
            <person name="Valdes V."/>
            <person name="Carrero J.C."/>
            <person name="Larralde C."/>
            <person name="Morales-Montor J."/>
            <person name="Limon-Lason J."/>
            <person name="Soberon X."/>
            <person name="Laclette J.P."/>
        </authorList>
    </citation>
    <scope>NUCLEOTIDE SEQUENCE [LARGE SCALE GENOMIC DNA]</scope>
</reference>
<reference evidence="4" key="2">
    <citation type="submission" date="2014-06" db="EMBL/GenBank/DDBJ databases">
        <authorList>
            <person name="Aslett M."/>
        </authorList>
    </citation>
    <scope>NUCLEOTIDE SEQUENCE</scope>
</reference>